<accession>A0AAV9NZD9</accession>
<comment type="caution">
    <text evidence="1">The sequence shown here is derived from an EMBL/GenBank/DDBJ whole genome shotgun (WGS) entry which is preliminary data.</text>
</comment>
<organism evidence="1 2">
    <name type="scientific">Saxophila tyrrhenica</name>
    <dbReference type="NCBI Taxonomy" id="1690608"/>
    <lineage>
        <taxon>Eukaryota</taxon>
        <taxon>Fungi</taxon>
        <taxon>Dikarya</taxon>
        <taxon>Ascomycota</taxon>
        <taxon>Pezizomycotina</taxon>
        <taxon>Dothideomycetes</taxon>
        <taxon>Dothideomycetidae</taxon>
        <taxon>Mycosphaerellales</taxon>
        <taxon>Extremaceae</taxon>
        <taxon>Saxophila</taxon>
    </lineage>
</organism>
<dbReference type="Proteomes" id="UP001337655">
    <property type="component" value="Unassembled WGS sequence"/>
</dbReference>
<gene>
    <name evidence="1" type="ORF">LTR77_009002</name>
</gene>
<evidence type="ECO:0000313" key="2">
    <source>
        <dbReference type="Proteomes" id="UP001337655"/>
    </source>
</evidence>
<name>A0AAV9NZD9_9PEZI</name>
<protein>
    <submittedName>
        <fullName evidence="1">Uncharacterized protein</fullName>
    </submittedName>
</protein>
<reference evidence="1 2" key="1">
    <citation type="submission" date="2023-08" db="EMBL/GenBank/DDBJ databases">
        <title>Black Yeasts Isolated from many extreme environments.</title>
        <authorList>
            <person name="Coleine C."/>
            <person name="Stajich J.E."/>
            <person name="Selbmann L."/>
        </authorList>
    </citation>
    <scope>NUCLEOTIDE SEQUENCE [LARGE SCALE GENOMIC DNA]</scope>
    <source>
        <strain evidence="1 2">CCFEE 5935</strain>
    </source>
</reference>
<proteinExistence type="predicted"/>
<sequence length="71" mass="8015">MDVVKAHSKVLLDRTNVKSAAFQEALKEAPGEFATEVLWMVVDDKMAEKDEMSTKISDLSSELKRTMGLKW</sequence>
<dbReference type="AlphaFoldDB" id="A0AAV9NZD9"/>
<keyword evidence="2" id="KW-1185">Reference proteome</keyword>
<dbReference type="GeneID" id="89930334"/>
<dbReference type="EMBL" id="JAVRRT010000016">
    <property type="protein sequence ID" value="KAK5165473.1"/>
    <property type="molecule type" value="Genomic_DNA"/>
</dbReference>
<evidence type="ECO:0000313" key="1">
    <source>
        <dbReference type="EMBL" id="KAK5165473.1"/>
    </source>
</evidence>
<dbReference type="RefSeq" id="XP_064655557.1">
    <property type="nucleotide sequence ID" value="XM_064806231.1"/>
</dbReference>